<dbReference type="Proteomes" id="UP000026960">
    <property type="component" value="Chromosome 12"/>
</dbReference>
<evidence type="ECO:0000256" key="1">
    <source>
        <dbReference type="ARBA" id="ARBA00009861"/>
    </source>
</evidence>
<dbReference type="Gene3D" id="3.30.559.10">
    <property type="entry name" value="Chloramphenicol acetyltransferase-like domain"/>
    <property type="match status" value="1"/>
</dbReference>
<dbReference type="GO" id="GO:0050734">
    <property type="term" value="F:hydroxycinnamoyltransferase activity"/>
    <property type="evidence" value="ECO:0007669"/>
    <property type="project" value="UniProtKB-ARBA"/>
</dbReference>
<reference evidence="2" key="2">
    <citation type="submission" date="2015-03" db="UniProtKB">
        <authorList>
            <consortium name="EnsemblPlants"/>
        </authorList>
    </citation>
    <scope>IDENTIFICATION</scope>
</reference>
<evidence type="ECO:0000313" key="3">
    <source>
        <dbReference type="Proteomes" id="UP000026960"/>
    </source>
</evidence>
<dbReference type="PANTHER" id="PTHR31147:SF54">
    <property type="entry name" value="OS10G0105900 PROTEIN"/>
    <property type="match status" value="1"/>
</dbReference>
<organism evidence="2">
    <name type="scientific">Oryza barthii</name>
    <dbReference type="NCBI Taxonomy" id="65489"/>
    <lineage>
        <taxon>Eukaryota</taxon>
        <taxon>Viridiplantae</taxon>
        <taxon>Streptophyta</taxon>
        <taxon>Embryophyta</taxon>
        <taxon>Tracheophyta</taxon>
        <taxon>Spermatophyta</taxon>
        <taxon>Magnoliopsida</taxon>
        <taxon>Liliopsida</taxon>
        <taxon>Poales</taxon>
        <taxon>Poaceae</taxon>
        <taxon>BOP clade</taxon>
        <taxon>Oryzoideae</taxon>
        <taxon>Oryzeae</taxon>
        <taxon>Oryzinae</taxon>
        <taxon>Oryza</taxon>
    </lineage>
</organism>
<comment type="similarity">
    <text evidence="1">Belongs to the plant acyltransferase family.</text>
</comment>
<dbReference type="InterPro" id="IPR050898">
    <property type="entry name" value="Plant_acyltransferase"/>
</dbReference>
<dbReference type="STRING" id="65489.A0A0D3HUA1"/>
<dbReference type="Pfam" id="PF02458">
    <property type="entry name" value="Transferase"/>
    <property type="match status" value="1"/>
</dbReference>
<dbReference type="AlphaFoldDB" id="A0A0D3HUA1"/>
<proteinExistence type="inferred from homology"/>
<evidence type="ECO:0000313" key="2">
    <source>
        <dbReference type="EnsemblPlants" id="OBART12G11430.1"/>
    </source>
</evidence>
<dbReference type="EnsemblPlants" id="OBART12G11430.1">
    <property type="protein sequence ID" value="OBART12G11430.1"/>
    <property type="gene ID" value="OBART12G11430"/>
</dbReference>
<sequence>MKLDSFMARRGNPELVVPARATPRETKLLSDLEDHWDLCYLQPSLEFFRVVDGDRRPARPGDGTKAALAEALAYCYPIAGRLQELPTGHMLAVECTGEGVVFVEAEADVALEDFGKPLMPTFHGADGFLCDVGDTRVIVGRPLFYMQRIC</sequence>
<protein>
    <submittedName>
        <fullName evidence="2">Uncharacterized protein</fullName>
    </submittedName>
</protein>
<name>A0A0D3HUA1_9ORYZ</name>
<dbReference type="Gramene" id="OBART12G11430.1">
    <property type="protein sequence ID" value="OBART12G11430.1"/>
    <property type="gene ID" value="OBART12G11430"/>
</dbReference>
<reference evidence="2" key="1">
    <citation type="journal article" date="2009" name="Rice">
        <title>De Novo Next Generation Sequencing of Plant Genomes.</title>
        <authorList>
            <person name="Rounsley S."/>
            <person name="Marri P.R."/>
            <person name="Yu Y."/>
            <person name="He R."/>
            <person name="Sisneros N."/>
            <person name="Goicoechea J.L."/>
            <person name="Lee S.J."/>
            <person name="Angelova A."/>
            <person name="Kudrna D."/>
            <person name="Luo M."/>
            <person name="Affourtit J."/>
            <person name="Desany B."/>
            <person name="Knight J."/>
            <person name="Niazi F."/>
            <person name="Egholm M."/>
            <person name="Wing R.A."/>
        </authorList>
    </citation>
    <scope>NUCLEOTIDE SEQUENCE [LARGE SCALE GENOMIC DNA]</scope>
    <source>
        <strain evidence="2">cv. IRGC 105608</strain>
    </source>
</reference>
<keyword evidence="3" id="KW-1185">Reference proteome</keyword>
<dbReference type="PaxDb" id="65489-OBART12G11430.1"/>
<accession>A0A0D3HUA1</accession>
<dbReference type="InterPro" id="IPR023213">
    <property type="entry name" value="CAT-like_dom_sf"/>
</dbReference>
<dbReference type="HOGENOM" id="CLU_014546_9_2_1"/>
<dbReference type="PANTHER" id="PTHR31147">
    <property type="entry name" value="ACYL TRANSFERASE 4"/>
    <property type="match status" value="1"/>
</dbReference>